<dbReference type="Pfam" id="PF03934">
    <property type="entry name" value="T2SSK"/>
    <property type="match status" value="1"/>
</dbReference>
<evidence type="ECO:0000313" key="13">
    <source>
        <dbReference type="EMBL" id="CAH0541858.1"/>
    </source>
</evidence>
<feature type="domain" description="T2SS protein K second SAM-like" evidence="11">
    <location>
        <begin position="233"/>
        <end position="283"/>
    </location>
</feature>
<evidence type="ECO:0000256" key="2">
    <source>
        <dbReference type="ARBA" id="ARBA00007246"/>
    </source>
</evidence>
<evidence type="ECO:0000256" key="8">
    <source>
        <dbReference type="ARBA" id="ARBA00022989"/>
    </source>
</evidence>
<dbReference type="PIRSF" id="PIRSF002786">
    <property type="entry name" value="XcpX"/>
    <property type="match status" value="1"/>
</dbReference>
<keyword evidence="3 10" id="KW-0813">Transport</keyword>
<name>A0ABN8EB46_9VIBR</name>
<evidence type="ECO:0000259" key="12">
    <source>
        <dbReference type="Pfam" id="PF21687"/>
    </source>
</evidence>
<evidence type="ECO:0000256" key="4">
    <source>
        <dbReference type="ARBA" id="ARBA00022475"/>
    </source>
</evidence>
<dbReference type="InterPro" id="IPR049031">
    <property type="entry name" value="T2SSK_SAM-like_1st"/>
</dbReference>
<dbReference type="Gene3D" id="3.30.1300.30">
    <property type="entry name" value="GSPII I/J protein-like"/>
    <property type="match status" value="1"/>
</dbReference>
<evidence type="ECO:0000256" key="3">
    <source>
        <dbReference type="ARBA" id="ARBA00022448"/>
    </source>
</evidence>
<organism evidence="13 14">
    <name type="scientific">Vibrio marisflavi CECT 7928</name>
    <dbReference type="NCBI Taxonomy" id="634439"/>
    <lineage>
        <taxon>Bacteria</taxon>
        <taxon>Pseudomonadati</taxon>
        <taxon>Pseudomonadota</taxon>
        <taxon>Gammaproteobacteria</taxon>
        <taxon>Vibrionales</taxon>
        <taxon>Vibrionaceae</taxon>
        <taxon>Vibrio</taxon>
    </lineage>
</organism>
<keyword evidence="8" id="KW-1133">Transmembrane helix</keyword>
<dbReference type="InterPro" id="IPR038072">
    <property type="entry name" value="GspK_central_sf"/>
</dbReference>
<dbReference type="EMBL" id="CAKLDM010000002">
    <property type="protein sequence ID" value="CAH0541858.1"/>
    <property type="molecule type" value="Genomic_DNA"/>
</dbReference>
<dbReference type="SUPFAM" id="SSF54523">
    <property type="entry name" value="Pili subunits"/>
    <property type="match status" value="1"/>
</dbReference>
<evidence type="ECO:0000256" key="6">
    <source>
        <dbReference type="ARBA" id="ARBA00022692"/>
    </source>
</evidence>
<feature type="domain" description="T2SS protein K first SAM-like" evidence="12">
    <location>
        <begin position="116"/>
        <end position="227"/>
    </location>
</feature>
<dbReference type="SUPFAM" id="SSF158544">
    <property type="entry name" value="GspK insert domain-like"/>
    <property type="match status" value="2"/>
</dbReference>
<keyword evidence="7" id="KW-0653">Protein transport</keyword>
<dbReference type="Gene3D" id="1.10.40.60">
    <property type="entry name" value="EpsJ-like"/>
    <property type="match status" value="2"/>
</dbReference>
<dbReference type="Proteomes" id="UP000838748">
    <property type="component" value="Unassembled WGS sequence"/>
</dbReference>
<evidence type="ECO:0000256" key="5">
    <source>
        <dbReference type="ARBA" id="ARBA00022519"/>
    </source>
</evidence>
<dbReference type="RefSeq" id="WP_290368765.1">
    <property type="nucleotide sequence ID" value="NZ_CAKLDM010000002.1"/>
</dbReference>
<dbReference type="NCBIfam" id="NF037980">
    <property type="entry name" value="T2SS_GspK"/>
    <property type="match status" value="1"/>
</dbReference>
<proteinExistence type="inferred from homology"/>
<evidence type="ECO:0000256" key="1">
    <source>
        <dbReference type="ARBA" id="ARBA00004533"/>
    </source>
</evidence>
<evidence type="ECO:0000313" key="14">
    <source>
        <dbReference type="Proteomes" id="UP000838748"/>
    </source>
</evidence>
<dbReference type="InterPro" id="IPR049179">
    <property type="entry name" value="T2SSK_SAM-like_2nd"/>
</dbReference>
<gene>
    <name evidence="13" type="primary">gspK</name>
    <name evidence="13" type="ORF">VMF7928_03888</name>
</gene>
<keyword evidence="6" id="KW-0812">Transmembrane</keyword>
<dbReference type="Pfam" id="PF21687">
    <property type="entry name" value="T2SSK_1st"/>
    <property type="match status" value="1"/>
</dbReference>
<keyword evidence="9 10" id="KW-0472">Membrane</keyword>
<keyword evidence="14" id="KW-1185">Reference proteome</keyword>
<comment type="similarity">
    <text evidence="2 10">Belongs to the GSP K family.</text>
</comment>
<evidence type="ECO:0000256" key="10">
    <source>
        <dbReference type="PIRNR" id="PIRNR002786"/>
    </source>
</evidence>
<evidence type="ECO:0000259" key="11">
    <source>
        <dbReference type="Pfam" id="PF03934"/>
    </source>
</evidence>
<comment type="subcellular location">
    <subcellularLocation>
        <location evidence="1 10">Cell inner membrane</location>
    </subcellularLocation>
</comment>
<comment type="caution">
    <text evidence="13">The sequence shown here is derived from an EMBL/GenBank/DDBJ whole genome shotgun (WGS) entry which is preliminary data.</text>
</comment>
<dbReference type="InterPro" id="IPR045584">
    <property type="entry name" value="Pilin-like"/>
</dbReference>
<accession>A0ABN8EB46</accession>
<dbReference type="InterPro" id="IPR005628">
    <property type="entry name" value="GspK"/>
</dbReference>
<dbReference type="PANTHER" id="PTHR38831:SF1">
    <property type="entry name" value="TYPE II SECRETION SYSTEM PROTEIN K-RELATED"/>
    <property type="match status" value="1"/>
</dbReference>
<evidence type="ECO:0000256" key="9">
    <source>
        <dbReference type="ARBA" id="ARBA00023136"/>
    </source>
</evidence>
<protein>
    <recommendedName>
        <fullName evidence="10">Type II secretion system protein K</fullName>
    </recommendedName>
</protein>
<reference evidence="13" key="1">
    <citation type="submission" date="2021-11" db="EMBL/GenBank/DDBJ databases">
        <authorList>
            <person name="Rodrigo-Torres L."/>
            <person name="Arahal R. D."/>
            <person name="Lucena T."/>
        </authorList>
    </citation>
    <scope>NUCLEOTIDE SEQUENCE</scope>
    <source>
        <strain evidence="13">CECT 7928</strain>
    </source>
</reference>
<keyword evidence="4 10" id="KW-1003">Cell membrane</keyword>
<keyword evidence="5 10" id="KW-0997">Cell inner membrane</keyword>
<dbReference type="PANTHER" id="PTHR38831">
    <property type="entry name" value="TYPE II SECRETION SYSTEM PROTEIN K"/>
    <property type="match status" value="1"/>
</dbReference>
<evidence type="ECO:0000256" key="7">
    <source>
        <dbReference type="ARBA" id="ARBA00022927"/>
    </source>
</evidence>
<sequence length="352" mass="39056">MIPNRTRKRATRQRGVALIIILMLVAIMAAIAATMSERLFTQFKRAGNQINHQQTYWYAIGAEALAKKAIEQSYKDTENDTNKTTNLSQPWANDGKEMNLPLDYGTLQGKIVDKQACFNINALSAVTPNTTSSSAPYLVQVLQNLMESVGVESYKAEVIANSTWSYVNPTEAVRAKTGIADSHYESLKPPFLPPNGMIADSSELRAVNEMTGKIMLEIQPFICALPTSEWKMNVNTLEPDQANLLAALFYPNLSVSDAKEIISGRPEKGWDTVSAFMSSSSVLSALSDTVREEAEKYLTVDSSYFSLDAQIFVGDSRVRIRSLLFSKDRKTATVIRRRFGGISERVLDRSSE</sequence>